<dbReference type="AlphaFoldDB" id="A0A6S6U741"/>
<dbReference type="EMBL" id="CACVAQ010000403">
    <property type="protein sequence ID" value="CAA6827569.1"/>
    <property type="molecule type" value="Genomic_DNA"/>
</dbReference>
<accession>A0A6S6U741</accession>
<name>A0A6S6U741_9BACT</name>
<sequence>MKIISALSIFFMLFLLVSACEKEFFPETTYDGPELVVEGYITKGPGALPPYVILTKSIEYSSSIGSDILSDIFVHDAEVSISDGNNKVQLQELCVSDLQALPPFLRDAILQAIGIPNINFDSTAFDICIYTDLLGIVGFGIDVREGGKYDLEIKAANFNTVTATTTIPYVVSIDSLTYRNHPSYPSNDSLVEVVAHFKDPIGPNYYRGFSQRNDESFYPSSTQGTNGSVSDDNIFEGQNFSFGVIRGQDAFSDFDFDSFGYFWRGDTVVFRAANLDYAHFRFWQTLEYNTGSQGPFGTYTRIQSNIEGGLGVWGGLVYDEYTLTIPE</sequence>
<dbReference type="InterPro" id="IPR025345">
    <property type="entry name" value="DUF4249"/>
</dbReference>
<evidence type="ECO:0008006" key="2">
    <source>
        <dbReference type="Google" id="ProtNLM"/>
    </source>
</evidence>
<proteinExistence type="predicted"/>
<dbReference type="Pfam" id="PF14054">
    <property type="entry name" value="DUF4249"/>
    <property type="match status" value="1"/>
</dbReference>
<protein>
    <recommendedName>
        <fullName evidence="2">DUF4249 domain-containing protein</fullName>
    </recommendedName>
</protein>
<gene>
    <name evidence="1" type="ORF">HELGO_WM21620</name>
</gene>
<evidence type="ECO:0000313" key="1">
    <source>
        <dbReference type="EMBL" id="CAA6827569.1"/>
    </source>
</evidence>
<dbReference type="PROSITE" id="PS51257">
    <property type="entry name" value="PROKAR_LIPOPROTEIN"/>
    <property type="match status" value="1"/>
</dbReference>
<reference evidence="1" key="1">
    <citation type="submission" date="2020-01" db="EMBL/GenBank/DDBJ databases">
        <authorList>
            <person name="Meier V. D."/>
            <person name="Meier V D."/>
        </authorList>
    </citation>
    <scope>NUCLEOTIDE SEQUENCE</scope>
    <source>
        <strain evidence="1">HLG_WM_MAG_10</strain>
    </source>
</reference>
<organism evidence="1">
    <name type="scientific">uncultured Aureispira sp</name>
    <dbReference type="NCBI Taxonomy" id="1331704"/>
    <lineage>
        <taxon>Bacteria</taxon>
        <taxon>Pseudomonadati</taxon>
        <taxon>Bacteroidota</taxon>
        <taxon>Saprospiria</taxon>
        <taxon>Saprospirales</taxon>
        <taxon>Saprospiraceae</taxon>
        <taxon>Aureispira</taxon>
        <taxon>environmental samples</taxon>
    </lineage>
</organism>